<reference evidence="2 3" key="1">
    <citation type="journal article" date="2016" name="Proc. Natl. Acad. Sci. U.S.A.">
        <title>Comparative genomics of biotechnologically important yeasts.</title>
        <authorList>
            <person name="Riley R."/>
            <person name="Haridas S."/>
            <person name="Wolfe K.H."/>
            <person name="Lopes M.R."/>
            <person name="Hittinger C.T."/>
            <person name="Goeker M."/>
            <person name="Salamov A.A."/>
            <person name="Wisecaver J.H."/>
            <person name="Long T.M."/>
            <person name="Calvey C.H."/>
            <person name="Aerts A.L."/>
            <person name="Barry K.W."/>
            <person name="Choi C."/>
            <person name="Clum A."/>
            <person name="Coughlan A.Y."/>
            <person name="Deshpande S."/>
            <person name="Douglass A.P."/>
            <person name="Hanson S.J."/>
            <person name="Klenk H.-P."/>
            <person name="LaButti K.M."/>
            <person name="Lapidus A."/>
            <person name="Lindquist E.A."/>
            <person name="Lipzen A.M."/>
            <person name="Meier-Kolthoff J.P."/>
            <person name="Ohm R.A."/>
            <person name="Otillar R.P."/>
            <person name="Pangilinan J.L."/>
            <person name="Peng Y."/>
            <person name="Rokas A."/>
            <person name="Rosa C.A."/>
            <person name="Scheuner C."/>
            <person name="Sibirny A.A."/>
            <person name="Slot J.C."/>
            <person name="Stielow J.B."/>
            <person name="Sun H."/>
            <person name="Kurtzman C.P."/>
            <person name="Blackwell M."/>
            <person name="Grigoriev I.V."/>
            <person name="Jeffries T.W."/>
        </authorList>
    </citation>
    <scope>NUCLEOTIDE SEQUENCE [LARGE SCALE GENOMIC DNA]</scope>
    <source>
        <strain evidence="2 3">NRRL Y-2026</strain>
    </source>
</reference>
<evidence type="ECO:0000313" key="3">
    <source>
        <dbReference type="Proteomes" id="UP000094455"/>
    </source>
</evidence>
<dbReference type="AlphaFoldDB" id="A0A1E3NQI5"/>
<dbReference type="RefSeq" id="XP_019019425.1">
    <property type="nucleotide sequence ID" value="XM_019164978.1"/>
</dbReference>
<keyword evidence="3" id="KW-1185">Reference proteome</keyword>
<organism evidence="2 3">
    <name type="scientific">Pichia membranifaciens NRRL Y-2026</name>
    <dbReference type="NCBI Taxonomy" id="763406"/>
    <lineage>
        <taxon>Eukaryota</taxon>
        <taxon>Fungi</taxon>
        <taxon>Dikarya</taxon>
        <taxon>Ascomycota</taxon>
        <taxon>Saccharomycotina</taxon>
        <taxon>Pichiomycetes</taxon>
        <taxon>Pichiales</taxon>
        <taxon>Pichiaceae</taxon>
        <taxon>Pichia</taxon>
    </lineage>
</organism>
<sequence length="83" mass="9863">MHPFFLAALAQWESARLKIWRPCVRSTEVASIFFKFLICELSSYIYRWQLYSNVSLFTIFSVGGILFRYIELIKEVFEGEINK</sequence>
<name>A0A1E3NQI5_9ASCO</name>
<evidence type="ECO:0000256" key="1">
    <source>
        <dbReference type="SAM" id="Phobius"/>
    </source>
</evidence>
<dbReference type="Proteomes" id="UP000094455">
    <property type="component" value="Unassembled WGS sequence"/>
</dbReference>
<keyword evidence="1" id="KW-0812">Transmembrane</keyword>
<dbReference type="EMBL" id="KV454001">
    <property type="protein sequence ID" value="ODQ48312.1"/>
    <property type="molecule type" value="Genomic_DNA"/>
</dbReference>
<accession>A0A1E3NQI5</accession>
<proteinExistence type="predicted"/>
<keyword evidence="1" id="KW-1133">Transmembrane helix</keyword>
<gene>
    <name evidence="2" type="ORF">PICMEDRAFT_79928</name>
</gene>
<feature type="transmembrane region" description="Helical" evidence="1">
    <location>
        <begin position="50"/>
        <end position="70"/>
    </location>
</feature>
<dbReference type="GeneID" id="30181665"/>
<evidence type="ECO:0000313" key="2">
    <source>
        <dbReference type="EMBL" id="ODQ48312.1"/>
    </source>
</evidence>
<protein>
    <submittedName>
        <fullName evidence="2">Uncharacterized protein</fullName>
    </submittedName>
</protein>
<keyword evidence="1" id="KW-0472">Membrane</keyword>